<organism evidence="2 3">
    <name type="scientific">Agaribacillus aureus</name>
    <dbReference type="NCBI Taxonomy" id="3051825"/>
    <lineage>
        <taxon>Bacteria</taxon>
        <taxon>Pseudomonadati</taxon>
        <taxon>Bacteroidota</taxon>
        <taxon>Cytophagia</taxon>
        <taxon>Cytophagales</taxon>
        <taxon>Splendidivirgaceae</taxon>
        <taxon>Agaribacillus</taxon>
    </lineage>
</organism>
<dbReference type="InterPro" id="IPR026906">
    <property type="entry name" value="LRR_5"/>
</dbReference>
<dbReference type="InterPro" id="IPR032675">
    <property type="entry name" value="LRR_dom_sf"/>
</dbReference>
<dbReference type="RefSeq" id="WP_346760347.1">
    <property type="nucleotide sequence ID" value="NZ_JAUJEB010000005.1"/>
</dbReference>
<dbReference type="PANTHER" id="PTHR45661">
    <property type="entry name" value="SURFACE ANTIGEN"/>
    <property type="match status" value="1"/>
</dbReference>
<dbReference type="InterPro" id="IPR053139">
    <property type="entry name" value="Surface_bspA-like"/>
</dbReference>
<proteinExistence type="predicted"/>
<protein>
    <submittedName>
        <fullName evidence="2">Leucine-rich repeat protein</fullName>
    </submittedName>
</protein>
<gene>
    <name evidence="2" type="ORF">QQ020_23210</name>
</gene>
<dbReference type="Gene3D" id="3.40.50.12480">
    <property type="match status" value="1"/>
</dbReference>
<dbReference type="InterPro" id="IPR026444">
    <property type="entry name" value="Secre_tail"/>
</dbReference>
<evidence type="ECO:0000259" key="1">
    <source>
        <dbReference type="Pfam" id="PF18962"/>
    </source>
</evidence>
<dbReference type="Gene3D" id="3.80.10.10">
    <property type="entry name" value="Ribonuclease Inhibitor"/>
    <property type="match status" value="2"/>
</dbReference>
<evidence type="ECO:0000313" key="2">
    <source>
        <dbReference type="EMBL" id="MDN5215009.1"/>
    </source>
</evidence>
<sequence length="398" mass="43173">MKKQLKLISLLIFLTSLTAYSQNIGDQFTVDGIRYKITDTTPTEVEIVDYTGTAIQVIIPQTVNYQGTDYEVTAIGNDAFKEKGLTSVVIPNSVTSIGSYAFADNQLTSVTIPHGVENIDRAAFYKNQLSEVIIPNSVTSIESVVFADNQLTSIIIPDGVTAIGNLAFYKNQLTSVTIPNHVTSIGSTAFAYNNLTSVTIPNSVTSIGNYAFLNNQLTEVTIPNHVTSIGKSAFAANPNLATVVTKAIDPPALHENAFEYRHKIDLIVPLGTKDEYLAAEWTGFKSITEAAMAAPSAVAQSASARSSIVKSEVAPAHNNKGNARNNVTVYPNPTQDYIHIRLSDSEALQQVNLYNTQGVHVYSAYTLQIDISHLPGGMYRLEIETKAGKRVVKRVIVK</sequence>
<evidence type="ECO:0000313" key="3">
    <source>
        <dbReference type="Proteomes" id="UP001172083"/>
    </source>
</evidence>
<keyword evidence="3" id="KW-1185">Reference proteome</keyword>
<reference evidence="2" key="1">
    <citation type="submission" date="2023-06" db="EMBL/GenBank/DDBJ databases">
        <title>Genomic of Agaribacillus aureum.</title>
        <authorList>
            <person name="Wang G."/>
        </authorList>
    </citation>
    <scope>NUCLEOTIDE SEQUENCE</scope>
    <source>
        <strain evidence="2">BMA12</strain>
    </source>
</reference>
<feature type="domain" description="Secretion system C-terminal sorting" evidence="1">
    <location>
        <begin position="329"/>
        <end position="397"/>
    </location>
</feature>
<accession>A0ABT8LB70</accession>
<comment type="caution">
    <text evidence="2">The sequence shown here is derived from an EMBL/GenBank/DDBJ whole genome shotgun (WGS) entry which is preliminary data.</text>
</comment>
<dbReference type="SUPFAM" id="SSF52058">
    <property type="entry name" value="L domain-like"/>
    <property type="match status" value="1"/>
</dbReference>
<name>A0ABT8LB70_9BACT</name>
<dbReference type="NCBIfam" id="TIGR04183">
    <property type="entry name" value="Por_Secre_tail"/>
    <property type="match status" value="1"/>
</dbReference>
<dbReference type="Proteomes" id="UP001172083">
    <property type="component" value="Unassembled WGS sequence"/>
</dbReference>
<dbReference type="Pfam" id="PF13306">
    <property type="entry name" value="LRR_5"/>
    <property type="match status" value="1"/>
</dbReference>
<dbReference type="EMBL" id="JAUJEB010000005">
    <property type="protein sequence ID" value="MDN5215009.1"/>
    <property type="molecule type" value="Genomic_DNA"/>
</dbReference>
<dbReference type="Pfam" id="PF18962">
    <property type="entry name" value="Por_Secre_tail"/>
    <property type="match status" value="1"/>
</dbReference>
<dbReference type="PANTHER" id="PTHR45661:SF3">
    <property type="entry name" value="IG-LIKE DOMAIN-CONTAINING PROTEIN"/>
    <property type="match status" value="1"/>
</dbReference>